<feature type="compositionally biased region" description="Polar residues" evidence="6">
    <location>
        <begin position="282"/>
        <end position="302"/>
    </location>
</feature>
<dbReference type="AlphaFoldDB" id="A0A2V1DUS4"/>
<keyword evidence="9" id="KW-1185">Reference proteome</keyword>
<evidence type="ECO:0000256" key="7">
    <source>
        <dbReference type="SAM" id="Phobius"/>
    </source>
</evidence>
<dbReference type="PANTHER" id="PTHR13353">
    <property type="entry name" value="TRANSMEMBRANE PROTEIN 19"/>
    <property type="match status" value="1"/>
</dbReference>
<comment type="similarity">
    <text evidence="2">Belongs to the TMEM19 family.</text>
</comment>
<feature type="transmembrane region" description="Helical" evidence="7">
    <location>
        <begin position="23"/>
        <end position="40"/>
    </location>
</feature>
<keyword evidence="4 7" id="KW-1133">Transmembrane helix</keyword>
<proteinExistence type="inferred from homology"/>
<keyword evidence="3 7" id="KW-0812">Transmembrane</keyword>
<dbReference type="Proteomes" id="UP000244855">
    <property type="component" value="Unassembled WGS sequence"/>
</dbReference>
<name>A0A2V1DUS4_9PLEO</name>
<gene>
    <name evidence="8" type="ORF">DM02DRAFT_641543</name>
</gene>
<evidence type="ECO:0000256" key="6">
    <source>
        <dbReference type="SAM" id="MobiDB-lite"/>
    </source>
</evidence>
<dbReference type="EMBL" id="KZ805348">
    <property type="protein sequence ID" value="PVI02083.1"/>
    <property type="molecule type" value="Genomic_DNA"/>
</dbReference>
<evidence type="ECO:0000313" key="9">
    <source>
        <dbReference type="Proteomes" id="UP000244855"/>
    </source>
</evidence>
<feature type="region of interest" description="Disordered" evidence="6">
    <location>
        <begin position="273"/>
        <end position="314"/>
    </location>
</feature>
<comment type="subcellular location">
    <subcellularLocation>
        <location evidence="1">Membrane</location>
        <topology evidence="1">Multi-pass membrane protein</topology>
    </subcellularLocation>
</comment>
<evidence type="ECO:0000313" key="8">
    <source>
        <dbReference type="EMBL" id="PVI02083.1"/>
    </source>
</evidence>
<sequence>MKPEIAVPAVAALVYRAWSRKSLTPFGIFTAFLTAVVHVIHPWSVFFTLLAVFFLSGSFVTKIHHEAKAKLTQSATGASGGEGPRNHIQVLANSVVASVLILLHAWQLKKEGSRDDTCWPRGSDVLVVGIVANYAAVASDTFSSELGILAKSKPRLITAPWRIVPPGTNGGVTSTGLGAGMLGGFIIAATSTLLLPFCQEWTRTEKIRYTQAITVAGLCGSILDSLLGALLQASVVDVHSGKIVEGNGGRKVLVHSHPSRSKVSADVREKIGAHGEGESDAAVSSGTDASVQATRGMQSAGASGTAVADEHHESRKVEVGHDILDNNAVNVLMAAMISSLRFVPQKAHPSHLSPETSAPSAPGVHDTLRSRLAETSTPATANPSTKSVKLQSAHPLEARLVQWRETQDRLKMEMLKRQFGIAEPIRRGMEVKIAAAGEWRPAVLGGSSGVHKDILEGRDCEIGWEDVFVGNELREVPSFHAELEGKMKMNW</sequence>
<keyword evidence="5 7" id="KW-0472">Membrane</keyword>
<evidence type="ECO:0000256" key="5">
    <source>
        <dbReference type="ARBA" id="ARBA00023136"/>
    </source>
</evidence>
<dbReference type="PANTHER" id="PTHR13353:SF5">
    <property type="entry name" value="TRANSMEMBRANE PROTEIN 19"/>
    <property type="match status" value="1"/>
</dbReference>
<organism evidence="8 9">
    <name type="scientific">Periconia macrospinosa</name>
    <dbReference type="NCBI Taxonomy" id="97972"/>
    <lineage>
        <taxon>Eukaryota</taxon>
        <taxon>Fungi</taxon>
        <taxon>Dikarya</taxon>
        <taxon>Ascomycota</taxon>
        <taxon>Pezizomycotina</taxon>
        <taxon>Dothideomycetes</taxon>
        <taxon>Pleosporomycetidae</taxon>
        <taxon>Pleosporales</taxon>
        <taxon>Massarineae</taxon>
        <taxon>Periconiaceae</taxon>
        <taxon>Periconia</taxon>
    </lineage>
</organism>
<protein>
    <submittedName>
        <fullName evidence="8">UMP1-domain-containing protein</fullName>
    </submittedName>
</protein>
<feature type="compositionally biased region" description="Polar residues" evidence="6">
    <location>
        <begin position="373"/>
        <end position="390"/>
    </location>
</feature>
<reference evidence="8 9" key="1">
    <citation type="journal article" date="2018" name="Sci. Rep.">
        <title>Comparative genomics provides insights into the lifestyle and reveals functional heterogeneity of dark septate endophytic fungi.</title>
        <authorList>
            <person name="Knapp D.G."/>
            <person name="Nemeth J.B."/>
            <person name="Barry K."/>
            <person name="Hainaut M."/>
            <person name="Henrissat B."/>
            <person name="Johnson J."/>
            <person name="Kuo A."/>
            <person name="Lim J.H.P."/>
            <person name="Lipzen A."/>
            <person name="Nolan M."/>
            <person name="Ohm R.A."/>
            <person name="Tamas L."/>
            <person name="Grigoriev I.V."/>
            <person name="Spatafora J.W."/>
            <person name="Nagy L.G."/>
            <person name="Kovacs G.M."/>
        </authorList>
    </citation>
    <scope>NUCLEOTIDE SEQUENCE [LARGE SCALE GENOMIC DNA]</scope>
    <source>
        <strain evidence="8 9">DSE2036</strain>
    </source>
</reference>
<dbReference type="OrthoDB" id="15001at2759"/>
<feature type="region of interest" description="Disordered" evidence="6">
    <location>
        <begin position="372"/>
        <end position="392"/>
    </location>
</feature>
<evidence type="ECO:0000256" key="2">
    <source>
        <dbReference type="ARBA" id="ARBA00009012"/>
    </source>
</evidence>
<dbReference type="Pfam" id="PF01940">
    <property type="entry name" value="DUF92"/>
    <property type="match status" value="1"/>
</dbReference>
<dbReference type="STRING" id="97972.A0A2V1DUS4"/>
<dbReference type="GO" id="GO:0016020">
    <property type="term" value="C:membrane"/>
    <property type="evidence" value="ECO:0007669"/>
    <property type="project" value="UniProtKB-SubCell"/>
</dbReference>
<dbReference type="Pfam" id="PF05348">
    <property type="entry name" value="UMP1"/>
    <property type="match status" value="1"/>
</dbReference>
<dbReference type="InterPro" id="IPR002794">
    <property type="entry name" value="DUF92_TMEM19"/>
</dbReference>
<evidence type="ECO:0000256" key="4">
    <source>
        <dbReference type="ARBA" id="ARBA00022989"/>
    </source>
</evidence>
<accession>A0A2V1DUS4</accession>
<evidence type="ECO:0000256" key="3">
    <source>
        <dbReference type="ARBA" id="ARBA00022692"/>
    </source>
</evidence>
<evidence type="ECO:0000256" key="1">
    <source>
        <dbReference type="ARBA" id="ARBA00004141"/>
    </source>
</evidence>